<evidence type="ECO:0000256" key="4">
    <source>
        <dbReference type="ARBA" id="ARBA00022598"/>
    </source>
</evidence>
<keyword evidence="7 11" id="KW-0648">Protein biosynthesis</keyword>
<dbReference type="Proteomes" id="UP000235682">
    <property type="component" value="Unassembled WGS sequence"/>
</dbReference>
<dbReference type="OrthoDB" id="9804078at2"/>
<dbReference type="EMBL" id="PNHE01000010">
    <property type="protein sequence ID" value="PMC58587.1"/>
    <property type="molecule type" value="Genomic_DNA"/>
</dbReference>
<dbReference type="InterPro" id="IPR004413">
    <property type="entry name" value="GatB"/>
</dbReference>
<keyword evidence="13" id="KW-0808">Transferase</keyword>
<keyword evidence="6 11" id="KW-0067">ATP-binding</keyword>
<evidence type="ECO:0000256" key="10">
    <source>
        <dbReference type="ARBA" id="ARBA00047913"/>
    </source>
</evidence>
<evidence type="ECO:0000256" key="1">
    <source>
        <dbReference type="ARBA" id="ARBA00005306"/>
    </source>
</evidence>
<dbReference type="Pfam" id="PF02637">
    <property type="entry name" value="GatB_Yqey"/>
    <property type="match status" value="1"/>
</dbReference>
<dbReference type="GO" id="GO:0070681">
    <property type="term" value="P:glutaminyl-tRNAGln biosynthesis via transamidation"/>
    <property type="evidence" value="ECO:0007669"/>
    <property type="project" value="TreeGrafter"/>
</dbReference>
<dbReference type="EC" id="6.3.5.-" evidence="11"/>
<dbReference type="Pfam" id="PF02934">
    <property type="entry name" value="GatB_N"/>
    <property type="match status" value="1"/>
</dbReference>
<evidence type="ECO:0000313" key="13">
    <source>
        <dbReference type="EMBL" id="PMC58587.1"/>
    </source>
</evidence>
<evidence type="ECO:0000256" key="5">
    <source>
        <dbReference type="ARBA" id="ARBA00022741"/>
    </source>
</evidence>
<organism evidence="13 14">
    <name type="scientific">Dolosicoccus paucivorans</name>
    <dbReference type="NCBI Taxonomy" id="84521"/>
    <lineage>
        <taxon>Bacteria</taxon>
        <taxon>Bacillati</taxon>
        <taxon>Bacillota</taxon>
        <taxon>Bacilli</taxon>
        <taxon>Lactobacillales</taxon>
        <taxon>Aerococcaceae</taxon>
        <taxon>Dolosicoccus</taxon>
    </lineage>
</organism>
<dbReference type="GO" id="GO:0050566">
    <property type="term" value="F:asparaginyl-tRNA synthase (glutamine-hydrolyzing) activity"/>
    <property type="evidence" value="ECO:0007669"/>
    <property type="project" value="RHEA"/>
</dbReference>
<comment type="similarity">
    <text evidence="1 11">Belongs to the GatB/GatE family. GatB subfamily.</text>
</comment>
<evidence type="ECO:0000256" key="8">
    <source>
        <dbReference type="ARBA" id="ARBA00024799"/>
    </source>
</evidence>
<keyword evidence="5 11" id="KW-0547">Nucleotide-binding</keyword>
<comment type="catalytic activity">
    <reaction evidence="10 11">
        <text>L-glutamyl-tRNA(Gln) + L-glutamine + ATP + H2O = L-glutaminyl-tRNA(Gln) + L-glutamate + ADP + phosphate + H(+)</text>
        <dbReference type="Rhea" id="RHEA:17521"/>
        <dbReference type="Rhea" id="RHEA-COMP:9681"/>
        <dbReference type="Rhea" id="RHEA-COMP:9684"/>
        <dbReference type="ChEBI" id="CHEBI:15377"/>
        <dbReference type="ChEBI" id="CHEBI:15378"/>
        <dbReference type="ChEBI" id="CHEBI:29985"/>
        <dbReference type="ChEBI" id="CHEBI:30616"/>
        <dbReference type="ChEBI" id="CHEBI:43474"/>
        <dbReference type="ChEBI" id="CHEBI:58359"/>
        <dbReference type="ChEBI" id="CHEBI:78520"/>
        <dbReference type="ChEBI" id="CHEBI:78521"/>
        <dbReference type="ChEBI" id="CHEBI:456216"/>
    </reaction>
</comment>
<gene>
    <name evidence="11" type="primary">gatB</name>
    <name evidence="13" type="ORF">CJ205_03550</name>
</gene>
<reference evidence="13 14" key="1">
    <citation type="submission" date="2017-09" db="EMBL/GenBank/DDBJ databases">
        <title>Bacterial strain isolated from the female urinary microbiota.</title>
        <authorList>
            <person name="Thomas-White K."/>
            <person name="Kumar N."/>
            <person name="Forster S."/>
            <person name="Putonti C."/>
            <person name="Lawley T."/>
            <person name="Wolfe A.J."/>
        </authorList>
    </citation>
    <scope>NUCLEOTIDE SEQUENCE [LARGE SCALE GENOMIC DNA]</scope>
    <source>
        <strain evidence="13 14">UMB0852</strain>
    </source>
</reference>
<dbReference type="Gene3D" id="1.10.10.410">
    <property type="match status" value="1"/>
</dbReference>
<dbReference type="NCBIfam" id="NF004011">
    <property type="entry name" value="PRK05477.1-1"/>
    <property type="match status" value="1"/>
</dbReference>
<comment type="function">
    <text evidence="8 11">Allows the formation of correctly charged Asn-tRNA(Asn) or Gln-tRNA(Gln) through the transamidation of misacylated Asp-tRNA(Asn) or Glu-tRNA(Gln) in organisms which lack either or both of asparaginyl-tRNA or glutaminyl-tRNA synthetases. The reaction takes place in the presence of glutamine and ATP through an activated phospho-Asp-tRNA(Asn) or phospho-Glu-tRNA(Gln).</text>
</comment>
<dbReference type="RefSeq" id="WP_092085416.1">
    <property type="nucleotide sequence ID" value="NZ_FNEL01000024.1"/>
</dbReference>
<evidence type="ECO:0000256" key="2">
    <source>
        <dbReference type="ARBA" id="ARBA00011123"/>
    </source>
</evidence>
<dbReference type="SUPFAM" id="SSF89095">
    <property type="entry name" value="GatB/YqeY motif"/>
    <property type="match status" value="1"/>
</dbReference>
<dbReference type="AlphaFoldDB" id="A0A1G8LVQ6"/>
<evidence type="ECO:0000256" key="11">
    <source>
        <dbReference type="HAMAP-Rule" id="MF_00121"/>
    </source>
</evidence>
<evidence type="ECO:0000256" key="6">
    <source>
        <dbReference type="ARBA" id="ARBA00022840"/>
    </source>
</evidence>
<dbReference type="InterPro" id="IPR017959">
    <property type="entry name" value="Asn/Gln-tRNA_amidoTrfase_suB/E"/>
</dbReference>
<keyword evidence="4 11" id="KW-0436">Ligase</keyword>
<comment type="caution">
    <text evidence="13">The sequence shown here is derived from an EMBL/GenBank/DDBJ whole genome shotgun (WGS) entry which is preliminary data.</text>
</comment>
<keyword evidence="14" id="KW-1185">Reference proteome</keyword>
<dbReference type="InterPro" id="IPR018027">
    <property type="entry name" value="Asn/Gln_amidotransferase"/>
</dbReference>
<dbReference type="NCBIfam" id="NF004012">
    <property type="entry name" value="PRK05477.1-2"/>
    <property type="match status" value="1"/>
</dbReference>
<dbReference type="HAMAP" id="MF_00121">
    <property type="entry name" value="GatB"/>
    <property type="match status" value="1"/>
</dbReference>
<dbReference type="GO" id="GO:0050567">
    <property type="term" value="F:glutaminyl-tRNA synthase (glutamine-hydrolyzing) activity"/>
    <property type="evidence" value="ECO:0007669"/>
    <property type="project" value="UniProtKB-UniRule"/>
</dbReference>
<dbReference type="SUPFAM" id="SSF55931">
    <property type="entry name" value="Glutamine synthetase/guanido kinase"/>
    <property type="match status" value="1"/>
</dbReference>
<feature type="domain" description="Asn/Gln amidotransferase" evidence="12">
    <location>
        <begin position="326"/>
        <end position="473"/>
    </location>
</feature>
<dbReference type="PANTHER" id="PTHR11659">
    <property type="entry name" value="GLUTAMYL-TRNA GLN AMIDOTRANSFERASE SUBUNIT B MITOCHONDRIAL AND PROKARYOTIC PET112-RELATED"/>
    <property type="match status" value="1"/>
</dbReference>
<comment type="subunit">
    <text evidence="2 11">Heterotrimer of A, B and C subunits.</text>
</comment>
<dbReference type="InterPro" id="IPR042114">
    <property type="entry name" value="GatB_C_1"/>
</dbReference>
<accession>A0A1G8LVQ6</accession>
<evidence type="ECO:0000256" key="7">
    <source>
        <dbReference type="ARBA" id="ARBA00022917"/>
    </source>
</evidence>
<dbReference type="GO" id="GO:0016740">
    <property type="term" value="F:transferase activity"/>
    <property type="evidence" value="ECO:0007669"/>
    <property type="project" value="UniProtKB-KW"/>
</dbReference>
<dbReference type="InterPro" id="IPR006075">
    <property type="entry name" value="Asn/Gln-tRNA_Trfase_suB/E_cat"/>
</dbReference>
<dbReference type="SMART" id="SM00845">
    <property type="entry name" value="GatB_Yqey"/>
    <property type="match status" value="1"/>
</dbReference>
<name>A0A1G8LVQ6_9LACT</name>
<dbReference type="GO" id="GO:0006412">
    <property type="term" value="P:translation"/>
    <property type="evidence" value="ECO:0007669"/>
    <property type="project" value="UniProtKB-UniRule"/>
</dbReference>
<dbReference type="NCBIfam" id="TIGR00133">
    <property type="entry name" value="gatB"/>
    <property type="match status" value="1"/>
</dbReference>
<comment type="catalytic activity">
    <reaction evidence="9 11">
        <text>L-aspartyl-tRNA(Asn) + L-glutamine + ATP + H2O = L-asparaginyl-tRNA(Asn) + L-glutamate + ADP + phosphate + 2 H(+)</text>
        <dbReference type="Rhea" id="RHEA:14513"/>
        <dbReference type="Rhea" id="RHEA-COMP:9674"/>
        <dbReference type="Rhea" id="RHEA-COMP:9677"/>
        <dbReference type="ChEBI" id="CHEBI:15377"/>
        <dbReference type="ChEBI" id="CHEBI:15378"/>
        <dbReference type="ChEBI" id="CHEBI:29985"/>
        <dbReference type="ChEBI" id="CHEBI:30616"/>
        <dbReference type="ChEBI" id="CHEBI:43474"/>
        <dbReference type="ChEBI" id="CHEBI:58359"/>
        <dbReference type="ChEBI" id="CHEBI:78515"/>
        <dbReference type="ChEBI" id="CHEBI:78516"/>
        <dbReference type="ChEBI" id="CHEBI:456216"/>
    </reaction>
</comment>
<dbReference type="GO" id="GO:0005524">
    <property type="term" value="F:ATP binding"/>
    <property type="evidence" value="ECO:0007669"/>
    <property type="project" value="UniProtKB-KW"/>
</dbReference>
<dbReference type="InterPro" id="IPR023168">
    <property type="entry name" value="GatB_Yqey_C_2"/>
</dbReference>
<dbReference type="STRING" id="84521.SAMN04487994_102418"/>
<protein>
    <recommendedName>
        <fullName evidence="3 11">Aspartyl/glutamyl-tRNA(Asn/Gln) amidotransferase subunit B</fullName>
        <shortName evidence="11">Asp/Glu-ADT subunit B</shortName>
        <ecNumber evidence="11">6.3.5.-</ecNumber>
    </recommendedName>
</protein>
<evidence type="ECO:0000256" key="3">
    <source>
        <dbReference type="ARBA" id="ARBA00016923"/>
    </source>
</evidence>
<dbReference type="Gene3D" id="1.10.150.380">
    <property type="entry name" value="GatB domain, N-terminal subdomain"/>
    <property type="match status" value="1"/>
</dbReference>
<dbReference type="InterPro" id="IPR003789">
    <property type="entry name" value="Asn/Gln_tRNA_amidoTrase-B-like"/>
</dbReference>
<evidence type="ECO:0000256" key="9">
    <source>
        <dbReference type="ARBA" id="ARBA00047380"/>
    </source>
</evidence>
<dbReference type="FunFam" id="1.10.150.380:FF:000001">
    <property type="entry name" value="Aspartyl/glutamyl-tRNA(Asn/Gln) amidotransferase subunit B"/>
    <property type="match status" value="1"/>
</dbReference>
<dbReference type="InterPro" id="IPR014746">
    <property type="entry name" value="Gln_synth/guanido_kin_cat_dom"/>
</dbReference>
<dbReference type="PANTHER" id="PTHR11659:SF0">
    <property type="entry name" value="GLUTAMYL-TRNA(GLN) AMIDOTRANSFERASE SUBUNIT B, MITOCHONDRIAL"/>
    <property type="match status" value="1"/>
</dbReference>
<evidence type="ECO:0000313" key="14">
    <source>
        <dbReference type="Proteomes" id="UP000235682"/>
    </source>
</evidence>
<sequence length="476" mass="53452">MNFETVVGLEVHVELKTDSKAFSPSPAHFGAAPNANANEIDWAYPGVLPVVNRRSVEYAIRASLAINCQIHNEMHFDRKNYFYPDNPSAYQITQDARPIGYDGYLDIEVDGKTRRIRIQRLHLEADAGKNTHGNDGYSYVDLNRQGTSLVEIVTHPDIRSGKEAQAFLEALREKLLYTEVSDVKMEEGSLRCDANVSIRPFGSEEFGNKAEIKNLNSFNYVRRGIEFEEVRQAEMVQAGETPVQETRAYVEGTGETVSLRVDDEASDYRLIPEPDLPPFEVPEEWVEEIRQSLPEMPSERRERYIKDYDLPEYDAKVLTLTKEMSDFFDQTVAKGADPKLASNWLMGETSAYLNSEEKTLHDIALTPENLAEMISLIKDGTISTKMAKKLFSLLVEEGGSAKEIADRENMVQLSDPAQLQPFVDEVLAENPQSVEDYKGGNKRAIGFLVGQMMQKTKGQANPGVVNKLLAQALENA</sequence>
<proteinExistence type="inferred from homology"/>
<dbReference type="FunFam" id="1.10.10.410:FF:000001">
    <property type="entry name" value="Aspartyl/glutamyl-tRNA(Asn/Gln) amidotransferase subunit B"/>
    <property type="match status" value="1"/>
</dbReference>
<evidence type="ECO:0000259" key="12">
    <source>
        <dbReference type="SMART" id="SM00845"/>
    </source>
</evidence>
<dbReference type="NCBIfam" id="NF004014">
    <property type="entry name" value="PRK05477.1-4"/>
    <property type="match status" value="1"/>
</dbReference>